<feature type="domain" description="HTH cro/C1-type" evidence="1">
    <location>
        <begin position="7"/>
        <end position="59"/>
    </location>
</feature>
<evidence type="ECO:0000313" key="2">
    <source>
        <dbReference type="EMBL" id="DAE26912.1"/>
    </source>
</evidence>
<accession>A0A8S5R6A1</accession>
<dbReference type="SMART" id="SM00530">
    <property type="entry name" value="HTH_XRE"/>
    <property type="match status" value="1"/>
</dbReference>
<reference evidence="2" key="1">
    <citation type="journal article" date="2021" name="Proc. Natl. Acad. Sci. U.S.A.">
        <title>A Catalog of Tens of Thousands of Viruses from Human Metagenomes Reveals Hidden Associations with Chronic Diseases.</title>
        <authorList>
            <person name="Tisza M.J."/>
            <person name="Buck C.B."/>
        </authorList>
    </citation>
    <scope>NUCLEOTIDE SEQUENCE</scope>
    <source>
        <strain evidence="2">Ct6Ax4</strain>
    </source>
</reference>
<evidence type="ECO:0000259" key="1">
    <source>
        <dbReference type="PROSITE" id="PS50943"/>
    </source>
</evidence>
<sequence>MSLNERIVDLCSKNNISQSKLETDLGIARGSVTKWKTAEPRQSTLQKVADYFNVSVEYLLTGKEKEGGEEYYLNEETKEIAQEIFENPDLKSLFDMSRKMSPERLKAHIEFMKNLQKTESDT</sequence>
<dbReference type="InterPro" id="IPR010982">
    <property type="entry name" value="Lambda_DNA-bd_dom_sf"/>
</dbReference>
<dbReference type="Gene3D" id="1.10.260.40">
    <property type="entry name" value="lambda repressor-like DNA-binding domains"/>
    <property type="match status" value="1"/>
</dbReference>
<dbReference type="CDD" id="cd00093">
    <property type="entry name" value="HTH_XRE"/>
    <property type="match status" value="1"/>
</dbReference>
<proteinExistence type="predicted"/>
<dbReference type="InterPro" id="IPR001387">
    <property type="entry name" value="Cro/C1-type_HTH"/>
</dbReference>
<name>A0A8S5R6A1_9VIRU</name>
<dbReference type="PROSITE" id="PS50943">
    <property type="entry name" value="HTH_CROC1"/>
    <property type="match status" value="1"/>
</dbReference>
<dbReference type="GO" id="GO:0003677">
    <property type="term" value="F:DNA binding"/>
    <property type="evidence" value="ECO:0007669"/>
    <property type="project" value="InterPro"/>
</dbReference>
<organism evidence="2">
    <name type="scientific">virus sp. ct6Ax4</name>
    <dbReference type="NCBI Taxonomy" id="2826791"/>
    <lineage>
        <taxon>Viruses</taxon>
    </lineage>
</organism>
<protein>
    <submittedName>
        <fullName evidence="2">Repressor protein</fullName>
    </submittedName>
</protein>
<dbReference type="EMBL" id="BK015824">
    <property type="protein sequence ID" value="DAE26912.1"/>
    <property type="molecule type" value="Genomic_DNA"/>
</dbReference>
<dbReference type="Pfam" id="PF01381">
    <property type="entry name" value="HTH_3"/>
    <property type="match status" value="1"/>
</dbReference>
<dbReference type="SUPFAM" id="SSF47413">
    <property type="entry name" value="lambda repressor-like DNA-binding domains"/>
    <property type="match status" value="1"/>
</dbReference>